<feature type="domain" description="Protein arginine N-methyltransferase" evidence="14">
    <location>
        <begin position="298"/>
        <end position="450"/>
    </location>
</feature>
<evidence type="ECO:0000256" key="2">
    <source>
        <dbReference type="ARBA" id="ARBA00004496"/>
    </source>
</evidence>
<dbReference type="Gene3D" id="2.70.160.11">
    <property type="entry name" value="Hnrnp arginine n-methyltransferase1"/>
    <property type="match status" value="1"/>
</dbReference>
<dbReference type="SUPFAM" id="SSF53335">
    <property type="entry name" value="S-adenosyl-L-methionine-dependent methyltransferases"/>
    <property type="match status" value="1"/>
</dbReference>
<dbReference type="FunFam" id="3.40.50.150:FF:000052">
    <property type="entry name" value="Probable histone-arginine methyltransferase CARM1"/>
    <property type="match status" value="1"/>
</dbReference>
<dbReference type="GO" id="GO:0070611">
    <property type="term" value="F:histone H3R2 methyltransferase activity"/>
    <property type="evidence" value="ECO:0007669"/>
    <property type="project" value="TreeGrafter"/>
</dbReference>
<keyword evidence="9" id="KW-0805">Transcription regulation</keyword>
<evidence type="ECO:0000256" key="10">
    <source>
        <dbReference type="ARBA" id="ARBA00023163"/>
    </source>
</evidence>
<feature type="domain" description="Probable histone-arginine methyltransferase CARM1-like N-terminal PH" evidence="15">
    <location>
        <begin position="12"/>
        <end position="120"/>
    </location>
</feature>
<evidence type="ECO:0000256" key="4">
    <source>
        <dbReference type="ARBA" id="ARBA00022490"/>
    </source>
</evidence>
<comment type="catalytic activity">
    <reaction evidence="12">
        <text>L-arginyl-[protein] + 2 S-adenosyl-L-methionine = N(omega),N(omega)-dimethyl-L-arginyl-[protein] + 2 S-adenosyl-L-homocysteine + 2 H(+)</text>
        <dbReference type="Rhea" id="RHEA:48096"/>
        <dbReference type="Rhea" id="RHEA-COMP:10532"/>
        <dbReference type="Rhea" id="RHEA-COMP:11991"/>
        <dbReference type="ChEBI" id="CHEBI:15378"/>
        <dbReference type="ChEBI" id="CHEBI:29965"/>
        <dbReference type="ChEBI" id="CHEBI:57856"/>
        <dbReference type="ChEBI" id="CHEBI:59789"/>
        <dbReference type="ChEBI" id="CHEBI:61897"/>
        <dbReference type="EC" id="2.1.1.319"/>
    </reaction>
</comment>
<accession>A0A5D2NTW0</accession>
<dbReference type="InterPro" id="IPR025799">
    <property type="entry name" value="Arg_MeTrfase"/>
</dbReference>
<gene>
    <name evidence="16" type="ORF">ES332_A10G196200v1</name>
</gene>
<dbReference type="Gene3D" id="3.40.50.150">
    <property type="entry name" value="Vaccinia Virus protein VP39"/>
    <property type="match status" value="1"/>
</dbReference>
<dbReference type="InterPro" id="IPR055135">
    <property type="entry name" value="PRMT_dom"/>
</dbReference>
<evidence type="ECO:0000256" key="8">
    <source>
        <dbReference type="ARBA" id="ARBA00022853"/>
    </source>
</evidence>
<dbReference type="Pfam" id="PF25350">
    <property type="entry name" value="PH_PRMT_N"/>
    <property type="match status" value="1"/>
</dbReference>
<evidence type="ECO:0000256" key="7">
    <source>
        <dbReference type="ARBA" id="ARBA00022691"/>
    </source>
</evidence>
<evidence type="ECO:0000256" key="11">
    <source>
        <dbReference type="ARBA" id="ARBA00023242"/>
    </source>
</evidence>
<evidence type="ECO:0000256" key="9">
    <source>
        <dbReference type="ARBA" id="ARBA00023015"/>
    </source>
</evidence>
<protein>
    <recommendedName>
        <fullName evidence="3">type I protein arginine methyltransferase</fullName>
        <ecNumber evidence="3">2.1.1.319</ecNumber>
    </recommendedName>
</protein>
<dbReference type="Proteomes" id="UP000322667">
    <property type="component" value="Chromosome A10"/>
</dbReference>
<dbReference type="GO" id="GO:0005634">
    <property type="term" value="C:nucleus"/>
    <property type="evidence" value="ECO:0007669"/>
    <property type="project" value="UniProtKB-SubCell"/>
</dbReference>
<dbReference type="GO" id="GO:0035241">
    <property type="term" value="F:protein-arginine omega-N monomethyltransferase activity"/>
    <property type="evidence" value="ECO:0007669"/>
    <property type="project" value="UniProtKB-ARBA"/>
</dbReference>
<keyword evidence="4" id="KW-0963">Cytoplasm</keyword>
<evidence type="ECO:0000313" key="16">
    <source>
        <dbReference type="EMBL" id="TYI06996.1"/>
    </source>
</evidence>
<keyword evidence="10" id="KW-0804">Transcription</keyword>
<name>A0A5D2NTW0_GOSTO</name>
<dbReference type="PANTHER" id="PTHR11006">
    <property type="entry name" value="PROTEIN ARGININE N-METHYLTRANSFERASE"/>
    <property type="match status" value="1"/>
</dbReference>
<evidence type="ECO:0000259" key="15">
    <source>
        <dbReference type="Pfam" id="PF25350"/>
    </source>
</evidence>
<reference evidence="16 17" key="1">
    <citation type="submission" date="2019-07" db="EMBL/GenBank/DDBJ databases">
        <title>WGS assembly of Gossypium tomentosum.</title>
        <authorList>
            <person name="Chen Z.J."/>
            <person name="Sreedasyam A."/>
            <person name="Ando A."/>
            <person name="Song Q."/>
            <person name="De L."/>
            <person name="Hulse-Kemp A."/>
            <person name="Ding M."/>
            <person name="Ye W."/>
            <person name="Kirkbride R."/>
            <person name="Jenkins J."/>
            <person name="Plott C."/>
            <person name="Lovell J."/>
            <person name="Lin Y.-M."/>
            <person name="Vaughn R."/>
            <person name="Liu B."/>
            <person name="Li W."/>
            <person name="Simpson S."/>
            <person name="Scheffler B."/>
            <person name="Saski C."/>
            <person name="Grover C."/>
            <person name="Hu G."/>
            <person name="Conover J."/>
            <person name="Carlson J."/>
            <person name="Shu S."/>
            <person name="Boston L."/>
            <person name="Williams M."/>
            <person name="Peterson D."/>
            <person name="Mcgee K."/>
            <person name="Jones D."/>
            <person name="Wendel J."/>
            <person name="Stelly D."/>
            <person name="Grimwood J."/>
            <person name="Schmutz J."/>
        </authorList>
    </citation>
    <scope>NUCLEOTIDE SEQUENCE [LARGE SCALE GENOMIC DNA]</scope>
    <source>
        <strain evidence="16">7179.01</strain>
    </source>
</reference>
<dbReference type="Pfam" id="PF06325">
    <property type="entry name" value="PrmA"/>
    <property type="match status" value="1"/>
</dbReference>
<evidence type="ECO:0000259" key="14">
    <source>
        <dbReference type="Pfam" id="PF22528"/>
    </source>
</evidence>
<evidence type="ECO:0000256" key="3">
    <source>
        <dbReference type="ARBA" id="ARBA00011925"/>
    </source>
</evidence>
<dbReference type="GO" id="GO:0042803">
    <property type="term" value="F:protein homodimerization activity"/>
    <property type="evidence" value="ECO:0007669"/>
    <property type="project" value="UniProtKB-ARBA"/>
</dbReference>
<dbReference type="GO" id="GO:0032259">
    <property type="term" value="P:methylation"/>
    <property type="evidence" value="ECO:0007669"/>
    <property type="project" value="UniProtKB-KW"/>
</dbReference>
<dbReference type="GO" id="GO:0009909">
    <property type="term" value="P:regulation of flower development"/>
    <property type="evidence" value="ECO:0007669"/>
    <property type="project" value="UniProtKB-ARBA"/>
</dbReference>
<comment type="subcellular location">
    <subcellularLocation>
        <location evidence="2">Cytoplasm</location>
    </subcellularLocation>
    <subcellularLocation>
        <location evidence="1">Nucleus</location>
    </subcellularLocation>
</comment>
<dbReference type="GO" id="GO:0005737">
    <property type="term" value="C:cytoplasm"/>
    <property type="evidence" value="ECO:0007669"/>
    <property type="project" value="UniProtKB-SubCell"/>
</dbReference>
<proteinExistence type="predicted"/>
<keyword evidence="8" id="KW-0156">Chromatin regulator</keyword>
<organism evidence="16 17">
    <name type="scientific">Gossypium tomentosum</name>
    <name type="common">Hawaiian cotton</name>
    <name type="synonym">Gossypium sandvicense</name>
    <dbReference type="NCBI Taxonomy" id="34277"/>
    <lineage>
        <taxon>Eukaryota</taxon>
        <taxon>Viridiplantae</taxon>
        <taxon>Streptophyta</taxon>
        <taxon>Embryophyta</taxon>
        <taxon>Tracheophyta</taxon>
        <taxon>Spermatophyta</taxon>
        <taxon>Magnoliopsida</taxon>
        <taxon>eudicotyledons</taxon>
        <taxon>Gunneridae</taxon>
        <taxon>Pentapetalae</taxon>
        <taxon>rosids</taxon>
        <taxon>malvids</taxon>
        <taxon>Malvales</taxon>
        <taxon>Malvaceae</taxon>
        <taxon>Malvoideae</taxon>
        <taxon>Gossypium</taxon>
    </lineage>
</organism>
<dbReference type="EMBL" id="CM017619">
    <property type="protein sequence ID" value="TYI06996.1"/>
    <property type="molecule type" value="Genomic_DNA"/>
</dbReference>
<sequence>MDDSSGLKPKELEFTLAAVSQFSSSSLSSSSSSSSSVIARFSANSGVAELRFHRDSEFIDGFNVDIGTSQLFKLGPVQSLCVSEISGAGKEKSYSRAVTIQFRNEDESRDFHSAFEQWQKDVIQAGIHLPNGAIAASKSKFDYKIEPSSAKMYFHYYGQLLHQQNMLQDYVRTGTYYAAVIENRVDFTGRVVVDVGAGSGILSLFAAQAGAKHVYAVEASEMAEYARKLIAGNPALAQRITVIKGKVEEVELAEKADILISEPMGTLLVNERMLESYIIARDRFLVPNAKMFPSIGRIHMAPFSDEYLFVEIANKALFWQQQNYYGVDLTPLYGSAFQGYFSQPVVDAFDPRLLVSPPLCHVIDFNEIKEEDLFEIDIPLKFIASVGTRVHGLACWFDVLFNGSAVQRWLTTAPGAPTTHWYQIQCVLSQPIYVMAGQEITGRLHMIAHNAQSYTMYLSLSAKMWGPGAVQGGILQTASGKLDLKEPYYRMSQPQSYTMAQDQQPQQLLQAQAIPIHTEDLDEAELLQQPSENTGPQLQ</sequence>
<dbReference type="GO" id="GO:0035242">
    <property type="term" value="F:protein-arginine omega-N asymmetric methyltransferase activity"/>
    <property type="evidence" value="ECO:0007669"/>
    <property type="project" value="UniProtKB-EC"/>
</dbReference>
<dbReference type="GO" id="GO:0046982">
    <property type="term" value="F:protein heterodimerization activity"/>
    <property type="evidence" value="ECO:0007669"/>
    <property type="project" value="UniProtKB-ARBA"/>
</dbReference>
<dbReference type="InterPro" id="IPR029063">
    <property type="entry name" value="SAM-dependent_MTases_sf"/>
</dbReference>
<evidence type="ECO:0000256" key="1">
    <source>
        <dbReference type="ARBA" id="ARBA00004123"/>
    </source>
</evidence>
<keyword evidence="11" id="KW-0539">Nucleus</keyword>
<keyword evidence="6 13" id="KW-0808">Transferase</keyword>
<keyword evidence="5 13" id="KW-0489">Methyltransferase</keyword>
<dbReference type="InterPro" id="IPR057622">
    <property type="entry name" value="CARM1-like_PH"/>
</dbReference>
<evidence type="ECO:0000313" key="17">
    <source>
        <dbReference type="Proteomes" id="UP000322667"/>
    </source>
</evidence>
<dbReference type="CDD" id="cd02440">
    <property type="entry name" value="AdoMet_MTases"/>
    <property type="match status" value="1"/>
</dbReference>
<dbReference type="PANTHER" id="PTHR11006:SF10">
    <property type="entry name" value="HISTONE-ARGININE METHYLTRANSFERASE CARMER-RELATED"/>
    <property type="match status" value="1"/>
</dbReference>
<evidence type="ECO:0000256" key="5">
    <source>
        <dbReference type="ARBA" id="ARBA00022603"/>
    </source>
</evidence>
<dbReference type="FunFam" id="2.70.160.11:FF:000002">
    <property type="entry name" value="Probable histone-arginine methyltransferase CARM1"/>
    <property type="match status" value="1"/>
</dbReference>
<evidence type="ECO:0000256" key="13">
    <source>
        <dbReference type="PROSITE-ProRule" id="PRU01015"/>
    </source>
</evidence>
<evidence type="ECO:0000256" key="6">
    <source>
        <dbReference type="ARBA" id="ARBA00022679"/>
    </source>
</evidence>
<keyword evidence="7 13" id="KW-0949">S-adenosyl-L-methionine</keyword>
<dbReference type="Pfam" id="PF22528">
    <property type="entry name" value="PRMT_C"/>
    <property type="match status" value="1"/>
</dbReference>
<dbReference type="PROSITE" id="PS51678">
    <property type="entry name" value="SAM_MT_PRMT"/>
    <property type="match status" value="1"/>
</dbReference>
<dbReference type="EC" id="2.1.1.319" evidence="3"/>
<dbReference type="GO" id="GO:0010228">
    <property type="term" value="P:vegetative to reproductive phase transition of meristem"/>
    <property type="evidence" value="ECO:0007669"/>
    <property type="project" value="UniProtKB-ARBA"/>
</dbReference>
<keyword evidence="17" id="KW-1185">Reference proteome</keyword>
<evidence type="ECO:0000256" key="12">
    <source>
        <dbReference type="ARBA" id="ARBA00049086"/>
    </source>
</evidence>
<dbReference type="AlphaFoldDB" id="A0A5D2NTW0"/>